<evidence type="ECO:0000313" key="3">
    <source>
        <dbReference type="Proteomes" id="UP000717515"/>
    </source>
</evidence>
<gene>
    <name evidence="2" type="ORF">KVV02_005215</name>
</gene>
<dbReference type="EMBL" id="JAIFTL010000294">
    <property type="protein sequence ID" value="KAG9320397.1"/>
    <property type="molecule type" value="Genomic_DNA"/>
</dbReference>
<protein>
    <submittedName>
        <fullName evidence="2">Uncharacterized protein</fullName>
    </submittedName>
</protein>
<feature type="region of interest" description="Disordered" evidence="1">
    <location>
        <begin position="130"/>
        <end position="175"/>
    </location>
</feature>
<accession>A0A9P8A160</accession>
<feature type="compositionally biased region" description="Basic and acidic residues" evidence="1">
    <location>
        <begin position="535"/>
        <end position="552"/>
    </location>
</feature>
<dbReference type="Proteomes" id="UP000717515">
    <property type="component" value="Unassembled WGS sequence"/>
</dbReference>
<feature type="region of interest" description="Disordered" evidence="1">
    <location>
        <begin position="44"/>
        <end position="91"/>
    </location>
</feature>
<feature type="region of interest" description="Disordered" evidence="1">
    <location>
        <begin position="514"/>
        <end position="558"/>
    </location>
</feature>
<feature type="region of interest" description="Disordered" evidence="1">
    <location>
        <begin position="228"/>
        <end position="275"/>
    </location>
</feature>
<feature type="compositionally biased region" description="Basic and acidic residues" evidence="1">
    <location>
        <begin position="139"/>
        <end position="149"/>
    </location>
</feature>
<feature type="compositionally biased region" description="Basic and acidic residues" evidence="1">
    <location>
        <begin position="165"/>
        <end position="175"/>
    </location>
</feature>
<dbReference type="AlphaFoldDB" id="A0A9P8A160"/>
<feature type="compositionally biased region" description="Basic and acidic residues" evidence="1">
    <location>
        <begin position="59"/>
        <end position="72"/>
    </location>
</feature>
<reference evidence="2" key="1">
    <citation type="submission" date="2021-07" db="EMBL/GenBank/DDBJ databases">
        <title>Draft genome of Mortierella alpina, strain LL118, isolated from an aspen leaf litter sample.</title>
        <authorList>
            <person name="Yang S."/>
            <person name="Vinatzer B.A."/>
        </authorList>
    </citation>
    <scope>NUCLEOTIDE SEQUENCE</scope>
    <source>
        <strain evidence="2">LL118</strain>
    </source>
</reference>
<sequence>MASILFDDISFPRELYDPDSLEFVPPVSTLLAFTPHILSQLAKTVESEQEPIPLPSASVKDERSDNDKDRDTAAPQPETTSSSSSSSSSSLSTAKDFFSTFRTFASSQSTQRILENGIYLAGRYMDGSAAANASASSSRRRDSEAEGRDRHRYSTRGNSYWFGQHDSHRDQEWQRMKEMEERLRQMERDMSRNSAMARSEVDAQRRERYRLEQELESQRAKVIKLEREMEERQSQDAHRSKQEKEKSKKAEQTKRAKESKADEAEESEDEQSSEKTALLKKNANDHSLASNPAVLASVGVASLVMSMYAAHQASSTYSVVSFHDQLEVLMTQCQSVVQSTEAWISEQFLEVPDQIREDLKSIKELMETIQRLDPRSEKKAETVAWSVSAVGSLGAVGGAVLGSMTAMASGGTVVIGCALYGIISRARYNGPEYSAARTMMQLKAAQILKTLGVIPASSLPSSPSNSGRASLIHVGRIQKLRIEFEQREAHDMRDADEIDGLAVEEALRQSSFSAPFVSQKASARAARSRQQSATKETDDVRPTLKMKTESKRASAFAS</sequence>
<evidence type="ECO:0000256" key="1">
    <source>
        <dbReference type="SAM" id="MobiDB-lite"/>
    </source>
</evidence>
<feature type="compositionally biased region" description="Low complexity" evidence="1">
    <location>
        <begin position="81"/>
        <end position="91"/>
    </location>
</feature>
<evidence type="ECO:0000313" key="2">
    <source>
        <dbReference type="EMBL" id="KAG9320397.1"/>
    </source>
</evidence>
<feature type="compositionally biased region" description="Low complexity" evidence="1">
    <location>
        <begin position="518"/>
        <end position="533"/>
    </location>
</feature>
<proteinExistence type="predicted"/>
<organism evidence="2 3">
    <name type="scientific">Mortierella alpina</name>
    <name type="common">Oleaginous fungus</name>
    <name type="synonym">Mortierella renispora</name>
    <dbReference type="NCBI Taxonomy" id="64518"/>
    <lineage>
        <taxon>Eukaryota</taxon>
        <taxon>Fungi</taxon>
        <taxon>Fungi incertae sedis</taxon>
        <taxon>Mucoromycota</taxon>
        <taxon>Mortierellomycotina</taxon>
        <taxon>Mortierellomycetes</taxon>
        <taxon>Mortierellales</taxon>
        <taxon>Mortierellaceae</taxon>
        <taxon>Mortierella</taxon>
    </lineage>
</organism>
<comment type="caution">
    <text evidence="2">The sequence shown here is derived from an EMBL/GenBank/DDBJ whole genome shotgun (WGS) entry which is preliminary data.</text>
</comment>
<name>A0A9P8A160_MORAP</name>
<feature type="compositionally biased region" description="Basic and acidic residues" evidence="1">
    <location>
        <begin position="228"/>
        <end position="262"/>
    </location>
</feature>